<evidence type="ECO:0000256" key="2">
    <source>
        <dbReference type="ARBA" id="ARBA00022980"/>
    </source>
</evidence>
<reference evidence="5" key="1">
    <citation type="submission" date="2024-02" db="EMBL/GenBank/DDBJ databases">
        <authorList>
            <consortium name="ELIXIR-Norway"/>
            <consortium name="Elixir Norway"/>
        </authorList>
    </citation>
    <scope>NUCLEOTIDE SEQUENCE</scope>
</reference>
<dbReference type="EMBL" id="OZ020098">
    <property type="protein sequence ID" value="CAK9270836.1"/>
    <property type="molecule type" value="Genomic_DNA"/>
</dbReference>
<name>A0ABP0WYJ1_9BRYO</name>
<dbReference type="InterPro" id="IPR037147">
    <property type="entry name" value="Ribosomal_bL28_sf"/>
</dbReference>
<keyword evidence="2" id="KW-0689">Ribosomal protein</keyword>
<evidence type="ECO:0000313" key="6">
    <source>
        <dbReference type="Proteomes" id="UP001497444"/>
    </source>
</evidence>
<dbReference type="SUPFAM" id="SSF143800">
    <property type="entry name" value="L28p-like"/>
    <property type="match status" value="1"/>
</dbReference>
<proteinExistence type="inferred from homology"/>
<evidence type="ECO:0000256" key="1">
    <source>
        <dbReference type="ARBA" id="ARBA00008760"/>
    </source>
</evidence>
<dbReference type="HAMAP" id="MF_00373">
    <property type="entry name" value="Ribosomal_bL28"/>
    <property type="match status" value="1"/>
</dbReference>
<comment type="similarity">
    <text evidence="1">Belongs to the bacterial ribosomal protein bL28 family.</text>
</comment>
<dbReference type="PANTHER" id="PTHR13528">
    <property type="entry name" value="39S RIBOSOMAL PROTEIN L28, MITOCHONDRIAL"/>
    <property type="match status" value="1"/>
</dbReference>
<dbReference type="Proteomes" id="UP001497444">
    <property type="component" value="Chromosome 3"/>
</dbReference>
<dbReference type="Gene3D" id="2.30.170.40">
    <property type="entry name" value="Ribosomal protein L28/L24"/>
    <property type="match status" value="1"/>
</dbReference>
<gene>
    <name evidence="5" type="ORF">CSSPJE1EN1_LOCUS16314</name>
</gene>
<sequence>MASALCTFSAPSSSLSVCNQPISSFSSRCSELSGAGTKLFRHSGCQTTELRDAAGRVCDLTGKKANNGYKVSFSKHRTKSLQGANLQYKRLWWEEGKRFVKLRVCTKALKTVEKKGLQAMAKEAGINLADF</sequence>
<dbReference type="NCBIfam" id="TIGR00009">
    <property type="entry name" value="L28"/>
    <property type="match status" value="1"/>
</dbReference>
<evidence type="ECO:0000313" key="5">
    <source>
        <dbReference type="EMBL" id="CAK9270836.1"/>
    </source>
</evidence>
<keyword evidence="6" id="KW-1185">Reference proteome</keyword>
<accession>A0ABP0WYJ1</accession>
<dbReference type="PANTHER" id="PTHR13528:SF2">
    <property type="entry name" value="LARGE RIBOSOMAL SUBUNIT PROTEIN BL28M"/>
    <property type="match status" value="1"/>
</dbReference>
<dbReference type="InterPro" id="IPR026569">
    <property type="entry name" value="Ribosomal_bL28"/>
</dbReference>
<organism evidence="5 6">
    <name type="scientific">Sphagnum jensenii</name>
    <dbReference type="NCBI Taxonomy" id="128206"/>
    <lineage>
        <taxon>Eukaryota</taxon>
        <taxon>Viridiplantae</taxon>
        <taxon>Streptophyta</taxon>
        <taxon>Embryophyta</taxon>
        <taxon>Bryophyta</taxon>
        <taxon>Sphagnophytina</taxon>
        <taxon>Sphagnopsida</taxon>
        <taxon>Sphagnales</taxon>
        <taxon>Sphagnaceae</taxon>
        <taxon>Sphagnum</taxon>
    </lineage>
</organism>
<keyword evidence="3" id="KW-0687">Ribonucleoprotein</keyword>
<dbReference type="InterPro" id="IPR001383">
    <property type="entry name" value="Ribosomal_bL28_bact-type"/>
</dbReference>
<evidence type="ECO:0000256" key="3">
    <source>
        <dbReference type="ARBA" id="ARBA00023274"/>
    </source>
</evidence>
<protein>
    <recommendedName>
        <fullName evidence="4">Large ribosomal subunit protein bL28c</fullName>
    </recommendedName>
</protein>
<dbReference type="Pfam" id="PF00830">
    <property type="entry name" value="Ribosomal_L28"/>
    <property type="match status" value="1"/>
</dbReference>
<dbReference type="InterPro" id="IPR034704">
    <property type="entry name" value="Ribosomal_bL28/bL31-like_sf"/>
</dbReference>
<evidence type="ECO:0000256" key="4">
    <source>
        <dbReference type="ARBA" id="ARBA00035265"/>
    </source>
</evidence>